<dbReference type="EMBL" id="JAYMYQ010000008">
    <property type="protein sequence ID" value="KAK7314372.1"/>
    <property type="molecule type" value="Genomic_DNA"/>
</dbReference>
<dbReference type="AlphaFoldDB" id="A0AAN9PXV8"/>
<keyword evidence="3" id="KW-1185">Reference proteome</keyword>
<evidence type="ECO:0000313" key="2">
    <source>
        <dbReference type="EMBL" id="KAK7314372.1"/>
    </source>
</evidence>
<proteinExistence type="predicted"/>
<name>A0AAN9PXV8_CANGL</name>
<feature type="compositionally biased region" description="Polar residues" evidence="1">
    <location>
        <begin position="48"/>
        <end position="63"/>
    </location>
</feature>
<organism evidence="2 3">
    <name type="scientific">Canavalia gladiata</name>
    <name type="common">Sword bean</name>
    <name type="synonym">Dolichos gladiatus</name>
    <dbReference type="NCBI Taxonomy" id="3824"/>
    <lineage>
        <taxon>Eukaryota</taxon>
        <taxon>Viridiplantae</taxon>
        <taxon>Streptophyta</taxon>
        <taxon>Embryophyta</taxon>
        <taxon>Tracheophyta</taxon>
        <taxon>Spermatophyta</taxon>
        <taxon>Magnoliopsida</taxon>
        <taxon>eudicotyledons</taxon>
        <taxon>Gunneridae</taxon>
        <taxon>Pentapetalae</taxon>
        <taxon>rosids</taxon>
        <taxon>fabids</taxon>
        <taxon>Fabales</taxon>
        <taxon>Fabaceae</taxon>
        <taxon>Papilionoideae</taxon>
        <taxon>50 kb inversion clade</taxon>
        <taxon>NPAAA clade</taxon>
        <taxon>indigoferoid/millettioid clade</taxon>
        <taxon>Phaseoleae</taxon>
        <taxon>Canavalia</taxon>
    </lineage>
</organism>
<evidence type="ECO:0000256" key="1">
    <source>
        <dbReference type="SAM" id="MobiDB-lite"/>
    </source>
</evidence>
<comment type="caution">
    <text evidence="2">The sequence shown here is derived from an EMBL/GenBank/DDBJ whole genome shotgun (WGS) entry which is preliminary data.</text>
</comment>
<protein>
    <submittedName>
        <fullName evidence="2">Uncharacterized protein</fullName>
    </submittedName>
</protein>
<evidence type="ECO:0000313" key="3">
    <source>
        <dbReference type="Proteomes" id="UP001367508"/>
    </source>
</evidence>
<gene>
    <name evidence="2" type="ORF">VNO77_32892</name>
</gene>
<reference evidence="2 3" key="1">
    <citation type="submission" date="2024-01" db="EMBL/GenBank/DDBJ databases">
        <title>The genomes of 5 underutilized Papilionoideae crops provide insights into root nodulation and disease resistanc.</title>
        <authorList>
            <person name="Jiang F."/>
        </authorList>
    </citation>
    <scope>NUCLEOTIDE SEQUENCE [LARGE SCALE GENOMIC DNA]</scope>
    <source>
        <strain evidence="2">LVBAO_FW01</strain>
        <tissue evidence="2">Leaves</tissue>
    </source>
</reference>
<feature type="region of interest" description="Disordered" evidence="1">
    <location>
        <begin position="48"/>
        <end position="78"/>
    </location>
</feature>
<dbReference type="Proteomes" id="UP001367508">
    <property type="component" value="Unassembled WGS sequence"/>
</dbReference>
<sequence length="78" mass="9077">MHMAVLIFQENTPKIEILLFTHSMRIKYIHGTLHLAPCTPRCFQNKSLMTPSSISSDSINTRMGKSERNRTKKNPKYR</sequence>
<accession>A0AAN9PXV8</accession>